<dbReference type="Gene3D" id="3.40.50.880">
    <property type="match status" value="1"/>
</dbReference>
<reference evidence="1 2" key="1">
    <citation type="submission" date="2018-04" db="EMBL/GenBank/DDBJ databases">
        <authorList>
            <person name="Vogel A."/>
        </authorList>
    </citation>
    <scope>NUCLEOTIDE SEQUENCE [LARGE SCALE GENOMIC DNA]</scope>
</reference>
<protein>
    <recommendedName>
        <fullName evidence="3">Glutamine amidotransferase domain-containing protein</fullName>
    </recommendedName>
</protein>
<name>A0A484L9V9_9ASTE</name>
<evidence type="ECO:0008006" key="3">
    <source>
        <dbReference type="Google" id="ProtNLM"/>
    </source>
</evidence>
<dbReference type="GO" id="GO:0005829">
    <property type="term" value="C:cytosol"/>
    <property type="evidence" value="ECO:0007669"/>
    <property type="project" value="TreeGrafter"/>
</dbReference>
<sequence>MAMLAEEGDEWALFRVYRGELPAEDEIDSFNGFVITASSANAHDNDTWICNLLSLVKRLDSMKKKVLGLCFGHQTLGRAIGGKNRAECHCHPEYTKDIVLGHIHRLAKRNLIQEEIVVEAKGRVEREEELRNEAWKKMCIRFLKGMHAHIYIHESMHDMLDDI</sequence>
<dbReference type="SUPFAM" id="SSF52317">
    <property type="entry name" value="Class I glutamine amidotransferase-like"/>
    <property type="match status" value="1"/>
</dbReference>
<dbReference type="AlphaFoldDB" id="A0A484L9V9"/>
<dbReference type="Proteomes" id="UP000595140">
    <property type="component" value="Unassembled WGS sequence"/>
</dbReference>
<accession>A0A484L9V9</accession>
<organism evidence="1 2">
    <name type="scientific">Cuscuta campestris</name>
    <dbReference type="NCBI Taxonomy" id="132261"/>
    <lineage>
        <taxon>Eukaryota</taxon>
        <taxon>Viridiplantae</taxon>
        <taxon>Streptophyta</taxon>
        <taxon>Embryophyta</taxon>
        <taxon>Tracheophyta</taxon>
        <taxon>Spermatophyta</taxon>
        <taxon>Magnoliopsida</taxon>
        <taxon>eudicotyledons</taxon>
        <taxon>Gunneridae</taxon>
        <taxon>Pentapetalae</taxon>
        <taxon>asterids</taxon>
        <taxon>lamiids</taxon>
        <taxon>Solanales</taxon>
        <taxon>Convolvulaceae</taxon>
        <taxon>Cuscuteae</taxon>
        <taxon>Cuscuta</taxon>
        <taxon>Cuscuta subgen. Grammica</taxon>
        <taxon>Cuscuta sect. Cleistogrammica</taxon>
    </lineage>
</organism>
<proteinExistence type="predicted"/>
<gene>
    <name evidence="1" type="ORF">CCAM_LOCUS14896</name>
</gene>
<keyword evidence="2" id="KW-1185">Reference proteome</keyword>
<dbReference type="InterPro" id="IPR029062">
    <property type="entry name" value="Class_I_gatase-like"/>
</dbReference>
<dbReference type="PANTHER" id="PTHR42695:SF13">
    <property type="entry name" value="GLUTAMINE AMIDOTRANSFERASE CLASS-I FAMILY PROTEIN, EXPRESSED"/>
    <property type="match status" value="1"/>
</dbReference>
<dbReference type="PANTHER" id="PTHR42695">
    <property type="entry name" value="GLUTAMINE AMIDOTRANSFERASE YLR126C-RELATED"/>
    <property type="match status" value="1"/>
</dbReference>
<evidence type="ECO:0000313" key="1">
    <source>
        <dbReference type="EMBL" id="VFQ73120.1"/>
    </source>
</evidence>
<dbReference type="EMBL" id="OOIL02001149">
    <property type="protein sequence ID" value="VFQ73120.1"/>
    <property type="molecule type" value="Genomic_DNA"/>
</dbReference>
<dbReference type="InterPro" id="IPR044992">
    <property type="entry name" value="ChyE-like"/>
</dbReference>
<evidence type="ECO:0000313" key="2">
    <source>
        <dbReference type="Proteomes" id="UP000595140"/>
    </source>
</evidence>
<dbReference type="OrthoDB" id="92161at2759"/>